<proteinExistence type="predicted"/>
<reference evidence="1 2" key="1">
    <citation type="submission" date="2024-03" db="EMBL/GenBank/DDBJ databases">
        <title>A high-quality draft genome sequence of Diaporthe vaccinii, a causative agent of upright dieback and viscid rot disease in cranberry plants.</title>
        <authorList>
            <person name="Sarrasin M."/>
            <person name="Lang B.F."/>
            <person name="Burger G."/>
        </authorList>
    </citation>
    <scope>NUCLEOTIDE SEQUENCE [LARGE SCALE GENOMIC DNA]</scope>
    <source>
        <strain evidence="1 2">IS7</strain>
    </source>
</reference>
<accession>A0ABR4EL20</accession>
<organism evidence="1 2">
    <name type="scientific">Diaporthe vaccinii</name>
    <dbReference type="NCBI Taxonomy" id="105482"/>
    <lineage>
        <taxon>Eukaryota</taxon>
        <taxon>Fungi</taxon>
        <taxon>Dikarya</taxon>
        <taxon>Ascomycota</taxon>
        <taxon>Pezizomycotina</taxon>
        <taxon>Sordariomycetes</taxon>
        <taxon>Sordariomycetidae</taxon>
        <taxon>Diaporthales</taxon>
        <taxon>Diaporthaceae</taxon>
        <taxon>Diaporthe</taxon>
        <taxon>Diaporthe eres species complex</taxon>
    </lineage>
</organism>
<gene>
    <name evidence="1" type="ORF">FJTKL_10048</name>
</gene>
<dbReference type="Proteomes" id="UP001600888">
    <property type="component" value="Unassembled WGS sequence"/>
</dbReference>
<evidence type="ECO:0000313" key="2">
    <source>
        <dbReference type="Proteomes" id="UP001600888"/>
    </source>
</evidence>
<name>A0ABR4EL20_9PEZI</name>
<comment type="caution">
    <text evidence="1">The sequence shown here is derived from an EMBL/GenBank/DDBJ whole genome shotgun (WGS) entry which is preliminary data.</text>
</comment>
<protein>
    <submittedName>
        <fullName evidence="1">Uncharacterized protein</fullName>
    </submittedName>
</protein>
<evidence type="ECO:0000313" key="1">
    <source>
        <dbReference type="EMBL" id="KAL2283146.1"/>
    </source>
</evidence>
<sequence>MTHPTPQNMAKKSLEHLDAEHLQPFRQALSNVLLTPVAESTYAQIIDGMPLSAVYKRNHWYSENLPVETYDVLCTGSLEKAISFRSSFDFTSLQFEAKTVQAYQNTAPGSVAWKLRLLELLPVAIHDIATTLWSLDDGVHKHAELEAWLTSRLESGPLDENERVNLPPHTWFWHYDYEDHKQYPKGVADVVGYWAETQIFGGVVLFDRGESDEECNGVYLHNANISMYSYTIAPPKEDQFNDLIGFLLSPSPDTAQSPLPIAITTANKWRWDPWDAMGTYHIFRDRYERQLPPRHLYRRKHNVKFNDWPELADISILRREAFSGIPVSEAEKAAAKERVMQITPSSRYWQYYKDEICRLQPVKKMQGRPPYFFDA</sequence>
<dbReference type="EMBL" id="JBAWTH010000044">
    <property type="protein sequence ID" value="KAL2283146.1"/>
    <property type="molecule type" value="Genomic_DNA"/>
</dbReference>
<keyword evidence="2" id="KW-1185">Reference proteome</keyword>